<keyword evidence="4" id="KW-0808">Transferase</keyword>
<dbReference type="GO" id="GO:0016746">
    <property type="term" value="F:acyltransferase activity"/>
    <property type="evidence" value="ECO:0007669"/>
    <property type="project" value="UniProtKB-KW"/>
</dbReference>
<evidence type="ECO:0000256" key="3">
    <source>
        <dbReference type="ARBA" id="ARBA00022519"/>
    </source>
</evidence>
<dbReference type="InterPro" id="IPR004960">
    <property type="entry name" value="LipA_acyltrans"/>
</dbReference>
<dbReference type="PANTHER" id="PTHR30606:SF10">
    <property type="entry name" value="PHOSPHATIDYLINOSITOL MANNOSIDE ACYLTRANSFERASE"/>
    <property type="match status" value="1"/>
</dbReference>
<reference evidence="7 8" key="1">
    <citation type="submission" date="2020-10" db="EMBL/GenBank/DDBJ databases">
        <title>Connecting structure to function with the recovery of over 1000 high-quality activated sludge metagenome-assembled genomes encoding full-length rRNA genes using long-read sequencing.</title>
        <authorList>
            <person name="Singleton C.M."/>
            <person name="Petriglieri F."/>
            <person name="Kristensen J.M."/>
            <person name="Kirkegaard R.H."/>
            <person name="Michaelsen T.Y."/>
            <person name="Andersen M.H."/>
            <person name="Karst S.M."/>
            <person name="Dueholm M.S."/>
            <person name="Nielsen P.H."/>
            <person name="Albertsen M."/>
        </authorList>
    </citation>
    <scope>NUCLEOTIDE SEQUENCE [LARGE SCALE GENOMIC DNA]</scope>
    <source>
        <strain evidence="7">EsbW_18-Q3-R4-48_BATAC.285</strain>
    </source>
</reference>
<keyword evidence="6 7" id="KW-0012">Acyltransferase</keyword>
<proteinExistence type="predicted"/>
<dbReference type="GO" id="GO:0005886">
    <property type="term" value="C:plasma membrane"/>
    <property type="evidence" value="ECO:0007669"/>
    <property type="project" value="UniProtKB-SubCell"/>
</dbReference>
<evidence type="ECO:0000256" key="1">
    <source>
        <dbReference type="ARBA" id="ARBA00004533"/>
    </source>
</evidence>
<dbReference type="AlphaFoldDB" id="A0A935PXJ0"/>
<dbReference type="CDD" id="cd07984">
    <property type="entry name" value="LPLAT_LABLAT-like"/>
    <property type="match status" value="1"/>
</dbReference>
<accession>A0A935PXJ0</accession>
<dbReference type="Proteomes" id="UP000697998">
    <property type="component" value="Unassembled WGS sequence"/>
</dbReference>
<dbReference type="NCBIfam" id="NF006487">
    <property type="entry name" value="PRK08905.1"/>
    <property type="match status" value="1"/>
</dbReference>
<gene>
    <name evidence="7" type="ORF">IPJ27_02830</name>
</gene>
<keyword evidence="2" id="KW-1003">Cell membrane</keyword>
<keyword evidence="5" id="KW-0472">Membrane</keyword>
<dbReference type="EMBL" id="JADJMH010000001">
    <property type="protein sequence ID" value="MBK7673771.1"/>
    <property type="molecule type" value="Genomic_DNA"/>
</dbReference>
<name>A0A935PXJ0_9PROT</name>
<evidence type="ECO:0000256" key="4">
    <source>
        <dbReference type="ARBA" id="ARBA00022679"/>
    </source>
</evidence>
<evidence type="ECO:0000256" key="5">
    <source>
        <dbReference type="ARBA" id="ARBA00023136"/>
    </source>
</evidence>
<sequence>MITLSRILSCLPLAWLHALGALLGWLAWLLSATYRRHMRENMGLALGEAEARRVRAMAIGEAGKGALELAKIWLRPLGETAARVVEVSGWELVEAASRNGKGILYLTPHLGCFEITAQYLSTHAPITVLYRQPRQAWLQALIEAGRARPQLHLAAADLSGVRSLLKALRKGEAVGMLPDQAPKAGEGRWLDFFGKPAYTMTLAARLTASGAAVIMVWAERLPAGAGYRFRLQEPTQPIRGSIEERAQQINHEIEQLVRQCPAQYLWGYNRYKGRGRAVPVPEHEDKA</sequence>
<organism evidence="7 8">
    <name type="scientific">Candidatus Accumulibacter proximus</name>
    <dbReference type="NCBI Taxonomy" id="2954385"/>
    <lineage>
        <taxon>Bacteria</taxon>
        <taxon>Pseudomonadati</taxon>
        <taxon>Pseudomonadota</taxon>
        <taxon>Betaproteobacteria</taxon>
        <taxon>Candidatus Accumulibacter</taxon>
    </lineage>
</organism>
<protein>
    <submittedName>
        <fullName evidence="7">Lysophospholipid acyltransferase family protein</fullName>
    </submittedName>
</protein>
<comment type="subcellular location">
    <subcellularLocation>
        <location evidence="1">Cell inner membrane</location>
    </subcellularLocation>
</comment>
<dbReference type="GO" id="GO:0009247">
    <property type="term" value="P:glycolipid biosynthetic process"/>
    <property type="evidence" value="ECO:0007669"/>
    <property type="project" value="UniProtKB-ARBA"/>
</dbReference>
<evidence type="ECO:0000313" key="7">
    <source>
        <dbReference type="EMBL" id="MBK7673771.1"/>
    </source>
</evidence>
<dbReference type="PIRSF" id="PIRSF026649">
    <property type="entry name" value="MsbB"/>
    <property type="match status" value="1"/>
</dbReference>
<dbReference type="PANTHER" id="PTHR30606">
    <property type="entry name" value="LIPID A BIOSYNTHESIS LAUROYL ACYLTRANSFERASE"/>
    <property type="match status" value="1"/>
</dbReference>
<comment type="caution">
    <text evidence="7">The sequence shown here is derived from an EMBL/GenBank/DDBJ whole genome shotgun (WGS) entry which is preliminary data.</text>
</comment>
<keyword evidence="3" id="KW-0997">Cell inner membrane</keyword>
<evidence type="ECO:0000256" key="6">
    <source>
        <dbReference type="ARBA" id="ARBA00023315"/>
    </source>
</evidence>
<evidence type="ECO:0000256" key="2">
    <source>
        <dbReference type="ARBA" id="ARBA00022475"/>
    </source>
</evidence>
<dbReference type="Pfam" id="PF03279">
    <property type="entry name" value="Lip_A_acyltrans"/>
    <property type="match status" value="1"/>
</dbReference>
<evidence type="ECO:0000313" key="8">
    <source>
        <dbReference type="Proteomes" id="UP000697998"/>
    </source>
</evidence>